<dbReference type="InterPro" id="IPR001155">
    <property type="entry name" value="OxRdtase_FMN_N"/>
</dbReference>
<evidence type="ECO:0000256" key="1">
    <source>
        <dbReference type="ARBA" id="ARBA00022630"/>
    </source>
</evidence>
<dbReference type="Gene3D" id="3.20.20.70">
    <property type="entry name" value="Aldolase class I"/>
    <property type="match status" value="1"/>
</dbReference>
<organism evidence="4 5">
    <name type="scientific">Pediococcus pentosaceus</name>
    <dbReference type="NCBI Taxonomy" id="1255"/>
    <lineage>
        <taxon>Bacteria</taxon>
        <taxon>Bacillati</taxon>
        <taxon>Bacillota</taxon>
        <taxon>Bacilli</taxon>
        <taxon>Lactobacillales</taxon>
        <taxon>Lactobacillaceae</taxon>
        <taxon>Pediococcus</taxon>
    </lineage>
</organism>
<accession>A0ABD7X7V1</accession>
<evidence type="ECO:0000259" key="3">
    <source>
        <dbReference type="Pfam" id="PF00724"/>
    </source>
</evidence>
<gene>
    <name evidence="4" type="ORF">PWB86_03100</name>
</gene>
<dbReference type="PANTHER" id="PTHR43656">
    <property type="entry name" value="BINDING OXIDOREDUCTASE, PUTATIVE (AFU_ORTHOLOGUE AFUA_2G08260)-RELATED"/>
    <property type="match status" value="1"/>
</dbReference>
<sequence>MDVSTMNGFNSYMIKNLELKSRFALAPLDMRMSLFDGTVSQNDIKFHGIRSKSVGLDIIGSAFISNSGNTALGSISISRDEDVEGLTKLTQAIHKNQTKAIIQLVHAGRMTNKQATLGSPVVGPSAIKATYGKVDEPQALTRQEIYGIIKQYQDATKRAMAAGFDGIEIHGANSFLPQQFVSNLSNRRSDQFGGTLENRLRFIKILIQRTKNTISQFRGNDFVLGYRMSPEEFEKGGLTLKESLILAKTLEELGIDYISLSLHQFDIRPQTYETKYSIAEIFRGLLKVPLIIAGEISNPIKIESALKMGDLVGIGRPLIVDPDWLHNVQGDQVLKNKSDVLASDIGVSAQIYKFL</sequence>
<dbReference type="EMBL" id="CP118739">
    <property type="protein sequence ID" value="WEA57868.1"/>
    <property type="molecule type" value="Genomic_DNA"/>
</dbReference>
<feature type="domain" description="NADH:flavin oxidoreductase/NADH oxidase N-terminal" evidence="3">
    <location>
        <begin position="12"/>
        <end position="329"/>
    </location>
</feature>
<evidence type="ECO:0000313" key="5">
    <source>
        <dbReference type="Proteomes" id="UP001214131"/>
    </source>
</evidence>
<dbReference type="InterPro" id="IPR013785">
    <property type="entry name" value="Aldolase_TIM"/>
</dbReference>
<dbReference type="Pfam" id="PF00724">
    <property type="entry name" value="Oxidored_FMN"/>
    <property type="match status" value="1"/>
</dbReference>
<evidence type="ECO:0000256" key="2">
    <source>
        <dbReference type="ARBA" id="ARBA00023002"/>
    </source>
</evidence>
<name>A0ABD7X7V1_PEDPE</name>
<dbReference type="InterPro" id="IPR051799">
    <property type="entry name" value="NADH_flavin_oxidoreductase"/>
</dbReference>
<dbReference type="GO" id="GO:0016491">
    <property type="term" value="F:oxidoreductase activity"/>
    <property type="evidence" value="ECO:0007669"/>
    <property type="project" value="UniProtKB-KW"/>
</dbReference>
<evidence type="ECO:0000313" key="4">
    <source>
        <dbReference type="EMBL" id="WEA57868.1"/>
    </source>
</evidence>
<protein>
    <submittedName>
        <fullName evidence="4">NADH:flavin oxidoreductase</fullName>
    </submittedName>
</protein>
<dbReference type="RefSeq" id="WP_234416891.1">
    <property type="nucleotide sequence ID" value="NZ_CAKMAM010000003.1"/>
</dbReference>
<dbReference type="PANTHER" id="PTHR43656:SF2">
    <property type="entry name" value="BINDING OXIDOREDUCTASE, PUTATIVE (AFU_ORTHOLOGUE AFUA_2G08260)-RELATED"/>
    <property type="match status" value="1"/>
</dbReference>
<keyword evidence="2" id="KW-0560">Oxidoreductase</keyword>
<dbReference type="SUPFAM" id="SSF51395">
    <property type="entry name" value="FMN-linked oxidoreductases"/>
    <property type="match status" value="1"/>
</dbReference>
<dbReference type="AlphaFoldDB" id="A0ABD7X7V1"/>
<keyword evidence="1" id="KW-0285">Flavoprotein</keyword>
<proteinExistence type="predicted"/>
<reference evidence="4 5" key="1">
    <citation type="submission" date="2023-02" db="EMBL/GenBank/DDBJ databases">
        <title>Comparative genomics and fermentation flavor characterization of five lactic acid bacteria reveal flavor biosynthesis metabolic pathways in fermented muskmelon puree.</title>
        <authorList>
            <person name="Yuan L."/>
            <person name="Li M."/>
            <person name="Xu X."/>
            <person name="Lao F."/>
            <person name="Wu J."/>
        </authorList>
    </citation>
    <scope>NUCLEOTIDE SEQUENCE [LARGE SCALE GENOMIC DNA]</scope>
    <source>
        <strain evidence="4 5">Ca-4</strain>
    </source>
</reference>
<dbReference type="Proteomes" id="UP001214131">
    <property type="component" value="Chromosome"/>
</dbReference>